<organism evidence="1">
    <name type="scientific">Myoviridae sp. ctMvU7</name>
    <dbReference type="NCBI Taxonomy" id="2826642"/>
    <lineage>
        <taxon>Viruses</taxon>
        <taxon>Duplodnaviria</taxon>
        <taxon>Heunggongvirae</taxon>
        <taxon>Uroviricota</taxon>
        <taxon>Caudoviricetes</taxon>
    </lineage>
</organism>
<evidence type="ECO:0000313" key="1">
    <source>
        <dbReference type="EMBL" id="DAD78238.1"/>
    </source>
</evidence>
<reference evidence="1" key="1">
    <citation type="journal article" date="2021" name="Proc. Natl. Acad. Sci. U.S.A.">
        <title>A Catalog of Tens of Thousands of Viruses from Human Metagenomes Reveals Hidden Associations with Chronic Diseases.</title>
        <authorList>
            <person name="Tisza M.J."/>
            <person name="Buck C.B."/>
        </authorList>
    </citation>
    <scope>NUCLEOTIDE SEQUENCE</scope>
    <source>
        <strain evidence="1">CtMvU7</strain>
    </source>
</reference>
<accession>A0A8S5M7M6</accession>
<dbReference type="EMBL" id="BK014840">
    <property type="protein sequence ID" value="DAD78238.1"/>
    <property type="molecule type" value="Genomic_DNA"/>
</dbReference>
<protein>
    <submittedName>
        <fullName evidence="1">Uncharacterized protein</fullName>
    </submittedName>
</protein>
<sequence>METTVTEIRSQLKDQFLNTEAITKEVILTIEQLLQVKNRHPVIKGKAIV</sequence>
<proteinExistence type="predicted"/>
<name>A0A8S5M7M6_9CAUD</name>